<proteinExistence type="predicted"/>
<protein>
    <recommendedName>
        <fullName evidence="6">Cytochrome c domain-containing protein</fullName>
    </recommendedName>
</protein>
<dbReference type="Pfam" id="PF13442">
    <property type="entry name" value="Cytochrome_CBB3"/>
    <property type="match status" value="1"/>
</dbReference>
<evidence type="ECO:0000256" key="5">
    <source>
        <dbReference type="SAM" id="Phobius"/>
    </source>
</evidence>
<dbReference type="Pfam" id="PF09990">
    <property type="entry name" value="DUF2231"/>
    <property type="match status" value="1"/>
</dbReference>
<dbReference type="InterPro" id="IPR036909">
    <property type="entry name" value="Cyt_c-like_dom_sf"/>
</dbReference>
<evidence type="ECO:0000313" key="8">
    <source>
        <dbReference type="Proteomes" id="UP001524569"/>
    </source>
</evidence>
<dbReference type="SUPFAM" id="SSF46626">
    <property type="entry name" value="Cytochrome c"/>
    <property type="match status" value="1"/>
</dbReference>
<evidence type="ECO:0000313" key="7">
    <source>
        <dbReference type="EMBL" id="MCQ8182077.1"/>
    </source>
</evidence>
<keyword evidence="1 4" id="KW-0349">Heme</keyword>
<dbReference type="PROSITE" id="PS51007">
    <property type="entry name" value="CYTC"/>
    <property type="match status" value="1"/>
</dbReference>
<evidence type="ECO:0000259" key="6">
    <source>
        <dbReference type="PROSITE" id="PS51007"/>
    </source>
</evidence>
<evidence type="ECO:0000256" key="2">
    <source>
        <dbReference type="ARBA" id="ARBA00022723"/>
    </source>
</evidence>
<keyword evidence="5" id="KW-0472">Membrane</keyword>
<feature type="transmembrane region" description="Helical" evidence="5">
    <location>
        <begin position="55"/>
        <end position="74"/>
    </location>
</feature>
<evidence type="ECO:0000256" key="4">
    <source>
        <dbReference type="PROSITE-ProRule" id="PRU00433"/>
    </source>
</evidence>
<name>A0ABT1UIK9_9GAMM</name>
<keyword evidence="2 4" id="KW-0479">Metal-binding</keyword>
<feature type="transmembrane region" description="Helical" evidence="5">
    <location>
        <begin position="86"/>
        <end position="106"/>
    </location>
</feature>
<dbReference type="InterPro" id="IPR009056">
    <property type="entry name" value="Cyt_c-like_dom"/>
</dbReference>
<sequence>MSYWFYDVLAMLGYTHPVHPVLVHVPAGMSIGALGFSILALLTKQAAFRSTAYHVAVFALAFTLLAIPVGIFDWQRFYGGAWFFEIQIKAVLAAVYLVLIASAVWLGRRCLESRALPVLYLGSVVTVGGLGFFGGQLVYHGFTPEAPVQFNVGRHVFESHCSGCHRRGENIIEPNMPLRNAPQLHDFAEFLAFIRNPRMPDGSPGVMPKFASDRISDLNARELFDYLNFAFAASKRPVSAQ</sequence>
<reference evidence="7 8" key="1">
    <citation type="submission" date="2022-07" db="EMBL/GenBank/DDBJ databases">
        <title>Methylomonas rivi sp. nov., Methylomonas rosea sp. nov., Methylomonas aureus sp. nov. and Methylomonas subterranea sp. nov., four novel methanotrophs isolated from a freshwater creek and the deep terrestrial subsurface.</title>
        <authorList>
            <person name="Abin C."/>
            <person name="Sankaranarayanan K."/>
            <person name="Garner C."/>
            <person name="Sindelar R."/>
            <person name="Kotary K."/>
            <person name="Garner R."/>
            <person name="Barclay S."/>
            <person name="Lawson P."/>
            <person name="Krumholz L."/>
        </authorList>
    </citation>
    <scope>NUCLEOTIDE SEQUENCE [LARGE SCALE GENOMIC DNA]</scope>
    <source>
        <strain evidence="7 8">SURF-1</strain>
    </source>
</reference>
<feature type="transmembrane region" description="Helical" evidence="5">
    <location>
        <begin position="118"/>
        <end position="139"/>
    </location>
</feature>
<comment type="caution">
    <text evidence="7">The sequence shown here is derived from an EMBL/GenBank/DDBJ whole genome shotgun (WGS) entry which is preliminary data.</text>
</comment>
<gene>
    <name evidence="7" type="ORF">NP603_13230</name>
</gene>
<keyword evidence="3 4" id="KW-0408">Iron</keyword>
<keyword evidence="5" id="KW-0812">Transmembrane</keyword>
<evidence type="ECO:0000256" key="1">
    <source>
        <dbReference type="ARBA" id="ARBA00022617"/>
    </source>
</evidence>
<dbReference type="Proteomes" id="UP001524569">
    <property type="component" value="Unassembled WGS sequence"/>
</dbReference>
<feature type="transmembrane region" description="Helical" evidence="5">
    <location>
        <begin position="20"/>
        <end position="43"/>
    </location>
</feature>
<dbReference type="EMBL" id="JANIBM010000015">
    <property type="protein sequence ID" value="MCQ8182077.1"/>
    <property type="molecule type" value="Genomic_DNA"/>
</dbReference>
<evidence type="ECO:0000256" key="3">
    <source>
        <dbReference type="ARBA" id="ARBA00023004"/>
    </source>
</evidence>
<organism evidence="7 8">
    <name type="scientific">Methylomonas aurea</name>
    <dbReference type="NCBI Taxonomy" id="2952224"/>
    <lineage>
        <taxon>Bacteria</taxon>
        <taxon>Pseudomonadati</taxon>
        <taxon>Pseudomonadota</taxon>
        <taxon>Gammaproteobacteria</taxon>
        <taxon>Methylococcales</taxon>
        <taxon>Methylococcaceae</taxon>
        <taxon>Methylomonas</taxon>
    </lineage>
</organism>
<accession>A0ABT1UIK9</accession>
<dbReference type="Gene3D" id="1.10.760.10">
    <property type="entry name" value="Cytochrome c-like domain"/>
    <property type="match status" value="1"/>
</dbReference>
<feature type="domain" description="Cytochrome c" evidence="6">
    <location>
        <begin position="148"/>
        <end position="234"/>
    </location>
</feature>
<dbReference type="RefSeq" id="WP_256611359.1">
    <property type="nucleotide sequence ID" value="NZ_JANIBM010000015.1"/>
</dbReference>
<keyword evidence="8" id="KW-1185">Reference proteome</keyword>
<keyword evidence="5" id="KW-1133">Transmembrane helix</keyword>
<dbReference type="InterPro" id="IPR019251">
    <property type="entry name" value="DUF2231_TM"/>
</dbReference>